<sequence>MKRDSKALAILFVTVTTVLLTGCGTSSGGGGPVSQPLSDSQTTVTTTAASSNSASSASSTSKSPGSTTSKGTNSTGASTPTQGTGTPVLTAVKVNETGTGNTFVPVSASVSSILLPSGWQLQTASLGSGGTSLKLVNPADSSQMISEVVMPSDRNLQSFYNSQSSSTVHWIVPGQILSYTQSNPDNPYSDRGIMANLSSGGSIRVDVYLPSAEQKAAEQILNSFVGNTTA</sequence>
<reference evidence="2 3" key="1">
    <citation type="submission" date="2016-11" db="EMBL/GenBank/DDBJ databases">
        <title>Comparative genomics of Acidibacillus ferroxidans species.</title>
        <authorList>
            <person name="Oliveira G."/>
            <person name="Nunes G."/>
            <person name="Oliveira R."/>
            <person name="Araujo F."/>
            <person name="Salim A."/>
            <person name="Scholte L."/>
            <person name="Morais D."/>
            <person name="Nancucheo I."/>
            <person name="Johnson D.B."/>
            <person name="Grail B."/>
            <person name="Bittencourt J."/>
            <person name="Valadares R."/>
        </authorList>
    </citation>
    <scope>NUCLEOTIDE SEQUENCE [LARGE SCALE GENOMIC DNA]</scope>
    <source>
        <strain evidence="2 3">Y002</strain>
    </source>
</reference>
<name>A0A2U3DCA8_SULT2</name>
<organism evidence="2 3">
    <name type="scientific">Sulfoacidibacillus thermotolerans</name>
    <name type="common">Acidibacillus sulfuroxidans</name>
    <dbReference type="NCBI Taxonomy" id="1765684"/>
    <lineage>
        <taxon>Bacteria</taxon>
        <taxon>Bacillati</taxon>
        <taxon>Bacillota</taxon>
        <taxon>Bacilli</taxon>
        <taxon>Bacillales</taxon>
        <taxon>Alicyclobacillaceae</taxon>
        <taxon>Sulfoacidibacillus</taxon>
    </lineage>
</organism>
<dbReference type="RefSeq" id="WP_109429520.1">
    <property type="nucleotide sequence ID" value="NZ_MPDK01000002.1"/>
</dbReference>
<dbReference type="Proteomes" id="UP000245380">
    <property type="component" value="Unassembled WGS sequence"/>
</dbReference>
<proteinExistence type="predicted"/>
<dbReference type="PROSITE" id="PS51257">
    <property type="entry name" value="PROKAR_LIPOPROTEIN"/>
    <property type="match status" value="1"/>
</dbReference>
<protein>
    <submittedName>
        <fullName evidence="2">Uncharacterized protein</fullName>
    </submittedName>
</protein>
<gene>
    <name evidence="2" type="ORF">BM613_02265</name>
</gene>
<evidence type="ECO:0000313" key="2">
    <source>
        <dbReference type="EMBL" id="PWI58923.1"/>
    </source>
</evidence>
<feature type="region of interest" description="Disordered" evidence="1">
    <location>
        <begin position="26"/>
        <end position="87"/>
    </location>
</feature>
<comment type="caution">
    <text evidence="2">The sequence shown here is derived from an EMBL/GenBank/DDBJ whole genome shotgun (WGS) entry which is preliminary data.</text>
</comment>
<dbReference type="OrthoDB" id="9919288at2"/>
<feature type="compositionally biased region" description="Low complexity" evidence="1">
    <location>
        <begin position="33"/>
        <end position="79"/>
    </location>
</feature>
<evidence type="ECO:0000313" key="3">
    <source>
        <dbReference type="Proteomes" id="UP000245380"/>
    </source>
</evidence>
<accession>A0A2U3DCA8</accession>
<dbReference type="EMBL" id="MPDK01000002">
    <property type="protein sequence ID" value="PWI58923.1"/>
    <property type="molecule type" value="Genomic_DNA"/>
</dbReference>
<keyword evidence="3" id="KW-1185">Reference proteome</keyword>
<evidence type="ECO:0000256" key="1">
    <source>
        <dbReference type="SAM" id="MobiDB-lite"/>
    </source>
</evidence>
<dbReference type="AlphaFoldDB" id="A0A2U3DCA8"/>